<evidence type="ECO:0000256" key="1">
    <source>
        <dbReference type="SAM" id="SignalP"/>
    </source>
</evidence>
<gene>
    <name evidence="3" type="ORF">J2I48_18985</name>
</gene>
<organism evidence="3 4">
    <name type="scientific">Fibrella aquatilis</name>
    <dbReference type="NCBI Taxonomy" id="2817059"/>
    <lineage>
        <taxon>Bacteria</taxon>
        <taxon>Pseudomonadati</taxon>
        <taxon>Bacteroidota</taxon>
        <taxon>Cytophagia</taxon>
        <taxon>Cytophagales</taxon>
        <taxon>Spirosomataceae</taxon>
        <taxon>Fibrella</taxon>
    </lineage>
</organism>
<dbReference type="AlphaFoldDB" id="A0A939G645"/>
<dbReference type="RefSeq" id="WP_207337067.1">
    <property type="nucleotide sequence ID" value="NZ_JAFMYU010000017.1"/>
</dbReference>
<dbReference type="Proteomes" id="UP000664795">
    <property type="component" value="Unassembled WGS sequence"/>
</dbReference>
<evidence type="ECO:0000313" key="4">
    <source>
        <dbReference type="Proteomes" id="UP000664795"/>
    </source>
</evidence>
<dbReference type="Gene3D" id="1.20.144.10">
    <property type="entry name" value="Phosphatidic acid phosphatase type 2/haloperoxidase"/>
    <property type="match status" value="1"/>
</dbReference>
<evidence type="ECO:0000313" key="3">
    <source>
        <dbReference type="EMBL" id="MBO0933102.1"/>
    </source>
</evidence>
<proteinExistence type="predicted"/>
<keyword evidence="1" id="KW-0732">Signal</keyword>
<dbReference type="Pfam" id="PF01569">
    <property type="entry name" value="PAP2"/>
    <property type="match status" value="1"/>
</dbReference>
<dbReference type="InterPro" id="IPR036938">
    <property type="entry name" value="PAP2/HPO_sf"/>
</dbReference>
<protein>
    <submittedName>
        <fullName evidence="3">Phosphatase PAP2 family protein</fullName>
    </submittedName>
</protein>
<evidence type="ECO:0000259" key="2">
    <source>
        <dbReference type="SMART" id="SM00014"/>
    </source>
</evidence>
<name>A0A939G645_9BACT</name>
<reference evidence="3 4" key="1">
    <citation type="submission" date="2021-03" db="EMBL/GenBank/DDBJ databases">
        <title>Fibrella sp. HMF5036 genome sequencing and assembly.</title>
        <authorList>
            <person name="Kang H."/>
            <person name="Kim H."/>
            <person name="Bae S."/>
            <person name="Joh K."/>
        </authorList>
    </citation>
    <scope>NUCLEOTIDE SEQUENCE [LARGE SCALE GENOMIC DNA]</scope>
    <source>
        <strain evidence="3 4">HMF5036</strain>
    </source>
</reference>
<dbReference type="EMBL" id="JAFMYU010000017">
    <property type="protein sequence ID" value="MBO0933102.1"/>
    <property type="molecule type" value="Genomic_DNA"/>
</dbReference>
<feature type="domain" description="Phosphatidic acid phosphatase type 2/haloperoxidase" evidence="2">
    <location>
        <begin position="164"/>
        <end position="271"/>
    </location>
</feature>
<feature type="signal peptide" evidence="1">
    <location>
        <begin position="1"/>
        <end position="21"/>
    </location>
</feature>
<dbReference type="SMART" id="SM00014">
    <property type="entry name" value="acidPPc"/>
    <property type="match status" value="1"/>
</dbReference>
<sequence>MKTTFTLLMSLFYLVPSQAQVRPTSPAMGHYLTLAVFSKTPNPARAALDTVRFRMQDASKGSFVSTRLRGVYLPTDVPALLTVPTPPANSSDQTRAELDFMLDLQAKRTPEQVARYTALAAIYHSPTTSNPYDPDYARNWNSLFHVGSPLGNWYTHANLPLTATLLTGVYQDATYYFFTLKYRFMRPRPYALEPGLAPVERPGHPAYPSGHSAASYANAYVMSELAPDLAPEFLKMAAEMAYSREVIGVHYPSDSDVSRVWARRFVNELMKQPKFRADLAKAKAEITAKRLVSSR</sequence>
<keyword evidence="4" id="KW-1185">Reference proteome</keyword>
<comment type="caution">
    <text evidence="3">The sequence shown here is derived from an EMBL/GenBank/DDBJ whole genome shotgun (WGS) entry which is preliminary data.</text>
</comment>
<accession>A0A939G645</accession>
<dbReference type="InterPro" id="IPR000326">
    <property type="entry name" value="PAP2/HPO"/>
</dbReference>
<feature type="chain" id="PRO_5037257523" evidence="1">
    <location>
        <begin position="22"/>
        <end position="295"/>
    </location>
</feature>
<dbReference type="SUPFAM" id="SSF48317">
    <property type="entry name" value="Acid phosphatase/Vanadium-dependent haloperoxidase"/>
    <property type="match status" value="1"/>
</dbReference>